<keyword evidence="3" id="KW-1185">Reference proteome</keyword>
<evidence type="ECO:0000313" key="3">
    <source>
        <dbReference type="Proteomes" id="UP000054564"/>
    </source>
</evidence>
<organism evidence="2 3">
    <name type="scientific">Puccinia striiformis f. sp. tritici PST-78</name>
    <dbReference type="NCBI Taxonomy" id="1165861"/>
    <lineage>
        <taxon>Eukaryota</taxon>
        <taxon>Fungi</taxon>
        <taxon>Dikarya</taxon>
        <taxon>Basidiomycota</taxon>
        <taxon>Pucciniomycotina</taxon>
        <taxon>Pucciniomycetes</taxon>
        <taxon>Pucciniales</taxon>
        <taxon>Pucciniaceae</taxon>
        <taxon>Puccinia</taxon>
    </lineage>
</organism>
<dbReference type="Proteomes" id="UP000054564">
    <property type="component" value="Unassembled WGS sequence"/>
</dbReference>
<sequence>MLRFFRLAALVLLMTSWEVAGDTYDAKTRTTYFGCHKNVDAVCSELGPAGIMQTLTWADRLHPKKRDYACHSGKHPHCCDQGRYQHISLGKPVTVVVGAIPYCTGDGQ</sequence>
<dbReference type="EMBL" id="AJIL01000085">
    <property type="protein sequence ID" value="KNE96206.1"/>
    <property type="molecule type" value="Genomic_DNA"/>
</dbReference>
<name>A0A0L0VAG8_9BASI</name>
<comment type="caution">
    <text evidence="2">The sequence shown here is derived from an EMBL/GenBank/DDBJ whole genome shotgun (WGS) entry which is preliminary data.</text>
</comment>
<keyword evidence="1" id="KW-0732">Signal</keyword>
<dbReference type="OrthoDB" id="10268457at2759"/>
<accession>A0A0L0VAG8</accession>
<evidence type="ECO:0000313" key="2">
    <source>
        <dbReference type="EMBL" id="KNE96206.1"/>
    </source>
</evidence>
<feature type="signal peptide" evidence="1">
    <location>
        <begin position="1"/>
        <end position="21"/>
    </location>
</feature>
<proteinExistence type="predicted"/>
<protein>
    <recommendedName>
        <fullName evidence="4">Hydrophobin</fullName>
    </recommendedName>
</protein>
<evidence type="ECO:0000256" key="1">
    <source>
        <dbReference type="SAM" id="SignalP"/>
    </source>
</evidence>
<reference evidence="3" key="1">
    <citation type="submission" date="2014-03" db="EMBL/GenBank/DDBJ databases">
        <title>The Genome Sequence of Puccinia striiformis f. sp. tritici PST-78.</title>
        <authorList>
            <consortium name="The Broad Institute Genome Sequencing Platform"/>
            <person name="Cuomo C."/>
            <person name="Hulbert S."/>
            <person name="Chen X."/>
            <person name="Walker B."/>
            <person name="Young S.K."/>
            <person name="Zeng Q."/>
            <person name="Gargeya S."/>
            <person name="Fitzgerald M."/>
            <person name="Haas B."/>
            <person name="Abouelleil A."/>
            <person name="Alvarado L."/>
            <person name="Arachchi H.M."/>
            <person name="Berlin A.M."/>
            <person name="Chapman S.B."/>
            <person name="Goldberg J."/>
            <person name="Griggs A."/>
            <person name="Gujja S."/>
            <person name="Hansen M."/>
            <person name="Howarth C."/>
            <person name="Imamovic A."/>
            <person name="Larimer J."/>
            <person name="McCowan C."/>
            <person name="Montmayeur A."/>
            <person name="Murphy C."/>
            <person name="Neiman D."/>
            <person name="Pearson M."/>
            <person name="Priest M."/>
            <person name="Roberts A."/>
            <person name="Saif S."/>
            <person name="Shea T."/>
            <person name="Sisk P."/>
            <person name="Sykes S."/>
            <person name="Wortman J."/>
            <person name="Nusbaum C."/>
            <person name="Birren B."/>
        </authorList>
    </citation>
    <scope>NUCLEOTIDE SEQUENCE [LARGE SCALE GENOMIC DNA]</scope>
    <source>
        <strain evidence="3">race PST-78</strain>
    </source>
</reference>
<dbReference type="AlphaFoldDB" id="A0A0L0VAG8"/>
<gene>
    <name evidence="2" type="ORF">PSTG_10472</name>
</gene>
<feature type="chain" id="PRO_5005549838" description="Hydrophobin" evidence="1">
    <location>
        <begin position="22"/>
        <end position="108"/>
    </location>
</feature>
<evidence type="ECO:0008006" key="4">
    <source>
        <dbReference type="Google" id="ProtNLM"/>
    </source>
</evidence>